<gene>
    <name evidence="1" type="ORF">AVEN_257613_1</name>
</gene>
<comment type="caution">
    <text evidence="1">The sequence shown here is derived from an EMBL/GenBank/DDBJ whole genome shotgun (WGS) entry which is preliminary data.</text>
</comment>
<dbReference type="OrthoDB" id="10437625at2759"/>
<protein>
    <submittedName>
        <fullName evidence="1">Uncharacterized protein</fullName>
    </submittedName>
</protein>
<evidence type="ECO:0000313" key="2">
    <source>
        <dbReference type="Proteomes" id="UP000499080"/>
    </source>
</evidence>
<keyword evidence="2" id="KW-1185">Reference proteome</keyword>
<dbReference type="EMBL" id="BGPR01000502">
    <property type="protein sequence ID" value="GBM23696.1"/>
    <property type="molecule type" value="Genomic_DNA"/>
</dbReference>
<organism evidence="1 2">
    <name type="scientific">Araneus ventricosus</name>
    <name type="common">Orbweaver spider</name>
    <name type="synonym">Epeira ventricosa</name>
    <dbReference type="NCBI Taxonomy" id="182803"/>
    <lineage>
        <taxon>Eukaryota</taxon>
        <taxon>Metazoa</taxon>
        <taxon>Ecdysozoa</taxon>
        <taxon>Arthropoda</taxon>
        <taxon>Chelicerata</taxon>
        <taxon>Arachnida</taxon>
        <taxon>Araneae</taxon>
        <taxon>Araneomorphae</taxon>
        <taxon>Entelegynae</taxon>
        <taxon>Araneoidea</taxon>
        <taxon>Araneidae</taxon>
        <taxon>Araneus</taxon>
    </lineage>
</organism>
<reference evidence="1 2" key="1">
    <citation type="journal article" date="2019" name="Sci. Rep.">
        <title>Orb-weaving spider Araneus ventricosus genome elucidates the spidroin gene catalogue.</title>
        <authorList>
            <person name="Kono N."/>
            <person name="Nakamura H."/>
            <person name="Ohtoshi R."/>
            <person name="Moran D.A.P."/>
            <person name="Shinohara A."/>
            <person name="Yoshida Y."/>
            <person name="Fujiwara M."/>
            <person name="Mori M."/>
            <person name="Tomita M."/>
            <person name="Arakawa K."/>
        </authorList>
    </citation>
    <scope>NUCLEOTIDE SEQUENCE [LARGE SCALE GENOMIC DNA]</scope>
</reference>
<sequence>MVAKNCHPSLLAAPLTVTPRVRDYNQGSTPIAYRASTASPLKTFPTHLLPEQLECVSFHADKQNSVHLVTDCAITPRSCKQNHEKTRKVGAANL</sequence>
<dbReference type="AlphaFoldDB" id="A0A4Y2E5T3"/>
<name>A0A4Y2E5T3_ARAVE</name>
<evidence type="ECO:0000313" key="1">
    <source>
        <dbReference type="EMBL" id="GBM23696.1"/>
    </source>
</evidence>
<dbReference type="Proteomes" id="UP000499080">
    <property type="component" value="Unassembled WGS sequence"/>
</dbReference>
<accession>A0A4Y2E5T3</accession>
<proteinExistence type="predicted"/>